<proteinExistence type="predicted"/>
<accession>A0A7J7M6Q9</accession>
<dbReference type="EMBL" id="JACGCM010001734">
    <property type="protein sequence ID" value="KAF6150555.1"/>
    <property type="molecule type" value="Genomic_DNA"/>
</dbReference>
<reference evidence="2 3" key="1">
    <citation type="journal article" date="2020" name="IScience">
        <title>Genome Sequencing of the Endangered Kingdonia uniflora (Circaeasteraceae, Ranunculales) Reveals Potential Mechanisms of Evolutionary Specialization.</title>
        <authorList>
            <person name="Sun Y."/>
            <person name="Deng T."/>
            <person name="Zhang A."/>
            <person name="Moore M.J."/>
            <person name="Landis J.B."/>
            <person name="Lin N."/>
            <person name="Zhang H."/>
            <person name="Zhang X."/>
            <person name="Huang J."/>
            <person name="Zhang X."/>
            <person name="Sun H."/>
            <person name="Wang H."/>
        </authorList>
    </citation>
    <scope>NUCLEOTIDE SEQUENCE [LARGE SCALE GENOMIC DNA]</scope>
    <source>
        <strain evidence="2">TB1705</strain>
        <tissue evidence="2">Leaf</tissue>
    </source>
</reference>
<keyword evidence="1" id="KW-1133">Transmembrane helix</keyword>
<protein>
    <submittedName>
        <fullName evidence="2">Uncharacterized protein</fullName>
    </submittedName>
</protein>
<evidence type="ECO:0000313" key="2">
    <source>
        <dbReference type="EMBL" id="KAF6150555.1"/>
    </source>
</evidence>
<dbReference type="AlphaFoldDB" id="A0A7J7M6Q9"/>
<keyword evidence="3" id="KW-1185">Reference proteome</keyword>
<sequence>MAKSFVYISQREINLALTINYTVKTFLLFVKQSSLISLCLTNTQTLKWLFKSFKITALGVHDSVYEAQAHVAAMANAKIPSQIINNVPRMVGAPTVASSFHHLKVTCFYKLLGSYMGVVFLLAIIFPRQLQNFHGSWS</sequence>
<comment type="caution">
    <text evidence="2">The sequence shown here is derived from an EMBL/GenBank/DDBJ whole genome shotgun (WGS) entry which is preliminary data.</text>
</comment>
<dbReference type="Proteomes" id="UP000541444">
    <property type="component" value="Unassembled WGS sequence"/>
</dbReference>
<gene>
    <name evidence="2" type="ORF">GIB67_030356</name>
</gene>
<organism evidence="2 3">
    <name type="scientific">Kingdonia uniflora</name>
    <dbReference type="NCBI Taxonomy" id="39325"/>
    <lineage>
        <taxon>Eukaryota</taxon>
        <taxon>Viridiplantae</taxon>
        <taxon>Streptophyta</taxon>
        <taxon>Embryophyta</taxon>
        <taxon>Tracheophyta</taxon>
        <taxon>Spermatophyta</taxon>
        <taxon>Magnoliopsida</taxon>
        <taxon>Ranunculales</taxon>
        <taxon>Circaeasteraceae</taxon>
        <taxon>Kingdonia</taxon>
    </lineage>
</organism>
<keyword evidence="1" id="KW-0472">Membrane</keyword>
<evidence type="ECO:0000313" key="3">
    <source>
        <dbReference type="Proteomes" id="UP000541444"/>
    </source>
</evidence>
<evidence type="ECO:0000256" key="1">
    <source>
        <dbReference type="SAM" id="Phobius"/>
    </source>
</evidence>
<feature type="transmembrane region" description="Helical" evidence="1">
    <location>
        <begin position="107"/>
        <end position="126"/>
    </location>
</feature>
<name>A0A7J7M6Q9_9MAGN</name>
<keyword evidence="1" id="KW-0812">Transmembrane</keyword>